<evidence type="ECO:0000256" key="2">
    <source>
        <dbReference type="ARBA" id="ARBA00022448"/>
    </source>
</evidence>
<evidence type="ECO:0000313" key="4">
    <source>
        <dbReference type="EMBL" id="KAH0887692.1"/>
    </source>
</evidence>
<gene>
    <name evidence="4" type="ORF">HID58_050121</name>
</gene>
<dbReference type="Gene3D" id="1.20.1280.170">
    <property type="entry name" value="Exocyst complex component Exo70"/>
    <property type="match status" value="1"/>
</dbReference>
<keyword evidence="2" id="KW-0813">Transport</keyword>
<comment type="caution">
    <text evidence="4">The sequence shown here is derived from an EMBL/GenBank/DDBJ whole genome shotgun (WGS) entry which is preliminary data.</text>
</comment>
<sequence length="59" mass="7172">MKKWNIFKMFNMQFDELHQRQFLWTVPYTELTESLRLAVAEKLLGELFEGKSVNEPPRR</sequence>
<dbReference type="Proteomes" id="UP000824890">
    <property type="component" value="Unassembled WGS sequence"/>
</dbReference>
<dbReference type="EMBL" id="JAGKQM010000013">
    <property type="protein sequence ID" value="KAH0887692.1"/>
    <property type="molecule type" value="Genomic_DNA"/>
</dbReference>
<accession>A0ABQ8A5T2</accession>
<protein>
    <recommendedName>
        <fullName evidence="3">Exocyst complex subunit Exo70 C-terminal domain-containing protein</fullName>
    </recommendedName>
</protein>
<organism evidence="4 5">
    <name type="scientific">Brassica napus</name>
    <name type="common">Rape</name>
    <dbReference type="NCBI Taxonomy" id="3708"/>
    <lineage>
        <taxon>Eukaryota</taxon>
        <taxon>Viridiplantae</taxon>
        <taxon>Streptophyta</taxon>
        <taxon>Embryophyta</taxon>
        <taxon>Tracheophyta</taxon>
        <taxon>Spermatophyta</taxon>
        <taxon>Magnoliopsida</taxon>
        <taxon>eudicotyledons</taxon>
        <taxon>Gunneridae</taxon>
        <taxon>Pentapetalae</taxon>
        <taxon>rosids</taxon>
        <taxon>malvids</taxon>
        <taxon>Brassicales</taxon>
        <taxon>Brassicaceae</taxon>
        <taxon>Brassiceae</taxon>
        <taxon>Brassica</taxon>
    </lineage>
</organism>
<evidence type="ECO:0000313" key="5">
    <source>
        <dbReference type="Proteomes" id="UP000824890"/>
    </source>
</evidence>
<feature type="domain" description="Exocyst complex subunit Exo70 C-terminal" evidence="3">
    <location>
        <begin position="6"/>
        <end position="44"/>
    </location>
</feature>
<comment type="similarity">
    <text evidence="1">Belongs to the EXO70 family.</text>
</comment>
<reference evidence="4 5" key="1">
    <citation type="submission" date="2021-05" db="EMBL/GenBank/DDBJ databases">
        <title>Genome Assembly of Synthetic Allotetraploid Brassica napus Reveals Homoeologous Exchanges between Subgenomes.</title>
        <authorList>
            <person name="Davis J.T."/>
        </authorList>
    </citation>
    <scope>NUCLEOTIDE SEQUENCE [LARGE SCALE GENOMIC DNA]</scope>
    <source>
        <strain evidence="5">cv. Da-Ae</strain>
        <tissue evidence="4">Seedling</tissue>
    </source>
</reference>
<evidence type="ECO:0000256" key="1">
    <source>
        <dbReference type="ARBA" id="ARBA00006756"/>
    </source>
</evidence>
<evidence type="ECO:0000259" key="3">
    <source>
        <dbReference type="Pfam" id="PF03081"/>
    </source>
</evidence>
<name>A0ABQ8A5T2_BRANA</name>
<keyword evidence="5" id="KW-1185">Reference proteome</keyword>
<dbReference type="InterPro" id="IPR046364">
    <property type="entry name" value="Exo70_C"/>
</dbReference>
<proteinExistence type="inferred from homology"/>
<dbReference type="Pfam" id="PF03081">
    <property type="entry name" value="Exo70_C"/>
    <property type="match status" value="1"/>
</dbReference>
<dbReference type="SUPFAM" id="SSF74788">
    <property type="entry name" value="Cullin repeat-like"/>
    <property type="match status" value="1"/>
</dbReference>
<dbReference type="InterPro" id="IPR016159">
    <property type="entry name" value="Cullin_repeat-like_dom_sf"/>
</dbReference>